<organism evidence="2 3">
    <name type="scientific">Kwoniella dendrophila CBS 6074</name>
    <dbReference type="NCBI Taxonomy" id="1295534"/>
    <lineage>
        <taxon>Eukaryota</taxon>
        <taxon>Fungi</taxon>
        <taxon>Dikarya</taxon>
        <taxon>Basidiomycota</taxon>
        <taxon>Agaricomycotina</taxon>
        <taxon>Tremellomycetes</taxon>
        <taxon>Tremellales</taxon>
        <taxon>Cryptococcaceae</taxon>
        <taxon>Kwoniella</taxon>
    </lineage>
</organism>
<evidence type="ECO:0000313" key="3">
    <source>
        <dbReference type="Proteomes" id="UP001355207"/>
    </source>
</evidence>
<feature type="compositionally biased region" description="Polar residues" evidence="1">
    <location>
        <begin position="56"/>
        <end position="83"/>
    </location>
</feature>
<feature type="compositionally biased region" description="Polar residues" evidence="1">
    <location>
        <begin position="1"/>
        <end position="11"/>
    </location>
</feature>
<reference evidence="2 3" key="1">
    <citation type="submission" date="2024-01" db="EMBL/GenBank/DDBJ databases">
        <title>Comparative genomics of Cryptococcus and Kwoniella reveals pathogenesis evolution and contrasting modes of karyotype evolution via chromosome fusion or intercentromeric recombination.</title>
        <authorList>
            <person name="Coelho M.A."/>
            <person name="David-Palma M."/>
            <person name="Shea T."/>
            <person name="Bowers K."/>
            <person name="McGinley-Smith S."/>
            <person name="Mohammad A.W."/>
            <person name="Gnirke A."/>
            <person name="Yurkov A.M."/>
            <person name="Nowrousian M."/>
            <person name="Sun S."/>
            <person name="Cuomo C.A."/>
            <person name="Heitman J."/>
        </authorList>
    </citation>
    <scope>NUCLEOTIDE SEQUENCE [LARGE SCALE GENOMIC DNA]</scope>
    <source>
        <strain evidence="2 3">CBS 6074</strain>
    </source>
</reference>
<evidence type="ECO:0000313" key="2">
    <source>
        <dbReference type="EMBL" id="WWC92433.1"/>
    </source>
</evidence>
<dbReference type="RefSeq" id="XP_066079195.1">
    <property type="nucleotide sequence ID" value="XM_066223098.1"/>
</dbReference>
<feature type="compositionally biased region" description="Low complexity" evidence="1">
    <location>
        <begin position="92"/>
        <end position="109"/>
    </location>
</feature>
<feature type="compositionally biased region" description="Polar residues" evidence="1">
    <location>
        <begin position="209"/>
        <end position="221"/>
    </location>
</feature>
<protein>
    <submittedName>
        <fullName evidence="2">Uncharacterized protein</fullName>
    </submittedName>
</protein>
<feature type="compositionally biased region" description="Low complexity" evidence="1">
    <location>
        <begin position="226"/>
        <end position="244"/>
    </location>
</feature>
<evidence type="ECO:0000256" key="1">
    <source>
        <dbReference type="SAM" id="MobiDB-lite"/>
    </source>
</evidence>
<dbReference type="EMBL" id="CP144107">
    <property type="protein sequence ID" value="WWC92433.1"/>
    <property type="molecule type" value="Genomic_DNA"/>
</dbReference>
<dbReference type="Proteomes" id="UP001355207">
    <property type="component" value="Chromosome 10"/>
</dbReference>
<keyword evidence="3" id="KW-1185">Reference proteome</keyword>
<accession>A0AAX4K5S5</accession>
<dbReference type="GeneID" id="91098060"/>
<gene>
    <name evidence="2" type="ORF">L201_007391</name>
</gene>
<sequence length="326" mass="34539">MSMTFPQTPNSPYRRISSDHNHGILSPSSSPMPITPKSGTGPLPHIKSPLSECMCGSQSQSQSDSYFPPQQTSPYPSISSNIPHSPKPHNQPLSRPSPHPLQSSPLPSSKFKRPSLGPRSQSMMYNPYQQQWPGMMQGSQIPQMQMGGSQIGSAAMSVHSGAGSNATENLKPFDSSKMKQGRMGHYGYLDGRELAGPPPGYMPAGVQADQYQPPSSGNRVSPSHRGGSTSGQSYYQSSPSQAGSVDSRGDNGSMGWGDVGNTARARYDGSSSVHGYVQADLDTPYPRTAGGGASSAFTRYGPDGSVANGIDGRLGINHRRLRSGVV</sequence>
<name>A0AAX4K5S5_9TREE</name>
<feature type="region of interest" description="Disordered" evidence="1">
    <location>
        <begin position="1"/>
        <end position="125"/>
    </location>
</feature>
<feature type="region of interest" description="Disordered" evidence="1">
    <location>
        <begin position="153"/>
        <end position="257"/>
    </location>
</feature>
<proteinExistence type="predicted"/>
<dbReference type="AlphaFoldDB" id="A0AAX4K5S5"/>